<dbReference type="OrthoDB" id="21499at2759"/>
<protein>
    <submittedName>
        <fullName evidence="3">Putative transcription factor iiic-like protein</fullName>
    </submittedName>
</protein>
<reference evidence="3 4" key="1">
    <citation type="journal article" date="2011" name="Proc. Natl. Acad. Sci. U.S.A.">
        <title>Genome and transcriptome analyses of the mountain pine beetle-fungal symbiont Grosmannia clavigera, a lodgepole pine pathogen.</title>
        <authorList>
            <person name="DiGuistini S."/>
            <person name="Wang Y."/>
            <person name="Liao N.Y."/>
            <person name="Taylor G."/>
            <person name="Tanguay P."/>
            <person name="Feau N."/>
            <person name="Henrissat B."/>
            <person name="Chan S.K."/>
            <person name="Hesse-Orce U."/>
            <person name="Alamouti S.M."/>
            <person name="Tsui C.K.M."/>
            <person name="Docking R.T."/>
            <person name="Levasseur A."/>
            <person name="Haridas S."/>
            <person name="Robertson G."/>
            <person name="Birol I."/>
            <person name="Holt R.A."/>
            <person name="Marra M.A."/>
            <person name="Hamelin R.C."/>
            <person name="Hirst M."/>
            <person name="Jones S.J.M."/>
            <person name="Bohlmann J."/>
            <person name="Breuil C."/>
        </authorList>
    </citation>
    <scope>NUCLEOTIDE SEQUENCE [LARGE SCALE GENOMIC DNA]</scope>
    <source>
        <strain evidence="4">kw1407 / UAMH 11150</strain>
    </source>
</reference>
<feature type="domain" description="DUF4211" evidence="2">
    <location>
        <begin position="335"/>
        <end position="486"/>
    </location>
</feature>
<evidence type="ECO:0000313" key="3">
    <source>
        <dbReference type="EMBL" id="EFX00426.1"/>
    </source>
</evidence>
<proteinExistence type="predicted"/>
<feature type="compositionally biased region" description="Basic residues" evidence="1">
    <location>
        <begin position="202"/>
        <end position="212"/>
    </location>
</feature>
<feature type="compositionally biased region" description="Acidic residues" evidence="1">
    <location>
        <begin position="256"/>
        <end position="266"/>
    </location>
</feature>
<dbReference type="EMBL" id="GL629801">
    <property type="protein sequence ID" value="EFX00426.1"/>
    <property type="molecule type" value="Genomic_DNA"/>
</dbReference>
<feature type="compositionally biased region" description="Acidic residues" evidence="1">
    <location>
        <begin position="485"/>
        <end position="509"/>
    </location>
</feature>
<feature type="region of interest" description="Disordered" evidence="1">
    <location>
        <begin position="24"/>
        <end position="335"/>
    </location>
</feature>
<name>F0XPX3_GROCL</name>
<dbReference type="eggNOG" id="ENOG502S7B9">
    <property type="taxonomic scope" value="Eukaryota"/>
</dbReference>
<sequence length="625" mass="69399">MAGSRFMMHTKKSPKQQTIIAMLGKPLPGTQLGSDASSAAINVSNDSSDDDDDLPIRSRRRRTSNTIHWSDNHPAEDAPSPYCLSTSKIVARSSPGPSTARKRTVLSSDNESSGGTIEAEGDKPSSSTLPSRPANGIIVLSDDSDSDEDIRPAKRRRRSLKQSSPHDSDRNDAGSDDAGQAVVTPPRAKQSSPVNRAAGSRSARKSARSVRQRHMELLRRRKRGEKVTESDLATESSDEEAQVALYDTDPEHDALSEFEDEEEGEQADVATPSRAAKPKQKGKGKDKQKDKQKERGKRRKEPAVGELGRAYDSDSENILSPLQQQEDESEEDDEDFIDDSHVGLIGEPDEEMLRREMPLQFTSQSRQPLKNHFKDAIEWLVHRRIDRGGAQNDDEIYRLAWDRLDRELGGRAQSRFISSSWTPAFRGALQARPYMDSYNLRPGKYSGGTEGSLTSDTDVCHACGRSNHPASYMVLFSGPVYDLNTLDDVDDGGDEDGEGEGNGEEDEEPVDMHGNPIAPVSQRWLVGGVCHSNAETAHDLLHWKRALKDWVDEKLKEDGQLEPQRLQERDEMKPRRRRVLVHSIVDGWLAAGTINELYGDFVKLLDGARAKSTKTVRFGRSNVRA</sequence>
<evidence type="ECO:0000313" key="4">
    <source>
        <dbReference type="Proteomes" id="UP000007796"/>
    </source>
</evidence>
<feature type="compositionally biased region" description="Acidic residues" evidence="1">
    <location>
        <begin position="325"/>
        <end position="335"/>
    </location>
</feature>
<dbReference type="PANTHER" id="PTHR14689">
    <property type="entry name" value="PHORBOL-ESTER_DAG-TYPE DOMAIN-CONTAINING PROTEIN"/>
    <property type="match status" value="1"/>
</dbReference>
<dbReference type="GeneID" id="25980971"/>
<evidence type="ECO:0000256" key="1">
    <source>
        <dbReference type="SAM" id="MobiDB-lite"/>
    </source>
</evidence>
<dbReference type="STRING" id="655863.F0XPX3"/>
<dbReference type="RefSeq" id="XP_014169908.1">
    <property type="nucleotide sequence ID" value="XM_014314433.1"/>
</dbReference>
<dbReference type="InParanoid" id="F0XPX3"/>
<feature type="compositionally biased region" description="Polar residues" evidence="1">
    <location>
        <begin position="105"/>
        <end position="115"/>
    </location>
</feature>
<dbReference type="GO" id="GO:0005634">
    <property type="term" value="C:nucleus"/>
    <property type="evidence" value="ECO:0007669"/>
    <property type="project" value="TreeGrafter"/>
</dbReference>
<dbReference type="Pfam" id="PF13926">
    <property type="entry name" value="DUF4211"/>
    <property type="match status" value="1"/>
</dbReference>
<feature type="compositionally biased region" description="Basic and acidic residues" evidence="1">
    <location>
        <begin position="283"/>
        <end position="293"/>
    </location>
</feature>
<dbReference type="HOGENOM" id="CLU_021433_2_0_1"/>
<feature type="region of interest" description="Disordered" evidence="1">
    <location>
        <begin position="485"/>
        <end position="517"/>
    </location>
</feature>
<evidence type="ECO:0000259" key="2">
    <source>
        <dbReference type="Pfam" id="PF13926"/>
    </source>
</evidence>
<feature type="compositionally biased region" description="Basic and acidic residues" evidence="1">
    <location>
        <begin position="164"/>
        <end position="173"/>
    </location>
</feature>
<dbReference type="AlphaFoldDB" id="F0XPX3"/>
<dbReference type="InterPro" id="IPR025451">
    <property type="entry name" value="DUF4211"/>
</dbReference>
<keyword evidence="4" id="KW-1185">Reference proteome</keyword>
<organism evidence="4">
    <name type="scientific">Grosmannia clavigera (strain kw1407 / UAMH 11150)</name>
    <name type="common">Blue stain fungus</name>
    <name type="synonym">Graphiocladiella clavigera</name>
    <dbReference type="NCBI Taxonomy" id="655863"/>
    <lineage>
        <taxon>Eukaryota</taxon>
        <taxon>Fungi</taxon>
        <taxon>Dikarya</taxon>
        <taxon>Ascomycota</taxon>
        <taxon>Pezizomycotina</taxon>
        <taxon>Sordariomycetes</taxon>
        <taxon>Sordariomycetidae</taxon>
        <taxon>Ophiostomatales</taxon>
        <taxon>Ophiostomataceae</taxon>
        <taxon>Leptographium</taxon>
    </lineage>
</organism>
<accession>F0XPX3</accession>
<dbReference type="Proteomes" id="UP000007796">
    <property type="component" value="Unassembled WGS sequence"/>
</dbReference>
<dbReference type="PANTHER" id="PTHR14689:SF0">
    <property type="entry name" value="COILED-COIL DOMAIN-CONTAINING PROTEIN 82"/>
    <property type="match status" value="1"/>
</dbReference>
<feature type="compositionally biased region" description="Low complexity" evidence="1">
    <location>
        <begin position="34"/>
        <end position="46"/>
    </location>
</feature>
<gene>
    <name evidence="3" type="ORF">CMQ_7428</name>
</gene>